<dbReference type="Proteomes" id="UP000183794">
    <property type="component" value="Unassembled WGS sequence"/>
</dbReference>
<dbReference type="AlphaFoldDB" id="A0A1K9YR51"/>
<name>A0A1K9YR51_9GAMM</name>
<evidence type="ECO:0000256" key="4">
    <source>
        <dbReference type="ARBA" id="ARBA00022989"/>
    </source>
</evidence>
<dbReference type="Pfam" id="PF09976">
    <property type="entry name" value="TPR_21"/>
    <property type="match status" value="1"/>
</dbReference>
<dbReference type="RefSeq" id="WP_075496681.1">
    <property type="nucleotide sequence ID" value="NZ_CAWRBC010000068.1"/>
</dbReference>
<feature type="transmembrane region" description="Helical" evidence="9">
    <location>
        <begin position="24"/>
        <end position="42"/>
    </location>
</feature>
<evidence type="ECO:0000256" key="1">
    <source>
        <dbReference type="ARBA" id="ARBA00004401"/>
    </source>
</evidence>
<evidence type="ECO:0000256" key="6">
    <source>
        <dbReference type="ARBA" id="ARBA00023186"/>
    </source>
</evidence>
<accession>A0A1K9YR51</accession>
<comment type="similarity">
    <text evidence="7">Belongs to the YfgM family.</text>
</comment>
<evidence type="ECO:0000256" key="5">
    <source>
        <dbReference type="ARBA" id="ARBA00023136"/>
    </source>
</evidence>
<evidence type="ECO:0000256" key="8">
    <source>
        <dbReference type="ARBA" id="ARBA00024235"/>
    </source>
</evidence>
<dbReference type="EMBL" id="FPLD01000011">
    <property type="protein sequence ID" value="SGY84315.1"/>
    <property type="molecule type" value="Genomic_DNA"/>
</dbReference>
<dbReference type="OrthoDB" id="9789675at2"/>
<evidence type="ECO:0000256" key="2">
    <source>
        <dbReference type="ARBA" id="ARBA00022475"/>
    </source>
</evidence>
<dbReference type="SUPFAM" id="SSF48452">
    <property type="entry name" value="TPR-like"/>
    <property type="match status" value="1"/>
</dbReference>
<gene>
    <name evidence="11" type="ORF">NVI5450_0378</name>
</gene>
<keyword evidence="3 9" id="KW-0812">Transmembrane</keyword>
<dbReference type="InterPro" id="IPR018704">
    <property type="entry name" value="SecYEG/CpoB_TPR"/>
</dbReference>
<dbReference type="PANTHER" id="PTHR38035">
    <property type="entry name" value="UPF0070 PROTEIN YFGM"/>
    <property type="match status" value="1"/>
</dbReference>
<dbReference type="InterPro" id="IPR026039">
    <property type="entry name" value="YfgM"/>
</dbReference>
<dbReference type="PANTHER" id="PTHR38035:SF1">
    <property type="entry name" value="ANCILLARY SECYEG TRANSLOCON SUBUNIT"/>
    <property type="match status" value="1"/>
</dbReference>
<protein>
    <recommendedName>
        <fullName evidence="8">Ancillary SecYEG translocon subunit</fullName>
    </recommendedName>
</protein>
<reference evidence="11 12" key="1">
    <citation type="submission" date="2016-11" db="EMBL/GenBank/DDBJ databases">
        <authorList>
            <person name="Jaros S."/>
            <person name="Januszkiewicz K."/>
            <person name="Wedrychowicz H."/>
        </authorList>
    </citation>
    <scope>NUCLEOTIDE SEQUENCE [LARGE SCALE GENOMIC DNA]</scope>
    <source>
        <strain evidence="11">NVI 5450</strain>
    </source>
</reference>
<evidence type="ECO:0000256" key="7">
    <source>
        <dbReference type="ARBA" id="ARBA00024197"/>
    </source>
</evidence>
<sequence>MEGYATEEQQVEALKSWWKSHGNAVIFGTVLGLAGLVGFRYYNDSQLTAQEELSAAYDTVVTELSENGLAAKATTQTFIDANSGNAYATLSALQLAAEAVKKQNFTEAEKQLSWVAKNSNQASILPIANIRLARVQAQLQNFDAALATLDKVTLDTFTSKKAEVKGDIYVQQGDLNAARSAYETALAGVGANTQLLQLKLDDLAIVDVADDLDAAIAGELDDQ</sequence>
<keyword evidence="5 9" id="KW-0472">Membrane</keyword>
<evidence type="ECO:0000256" key="9">
    <source>
        <dbReference type="SAM" id="Phobius"/>
    </source>
</evidence>
<keyword evidence="2" id="KW-1003">Cell membrane</keyword>
<keyword evidence="4 9" id="KW-1133">Transmembrane helix</keyword>
<dbReference type="GO" id="GO:0044877">
    <property type="term" value="F:protein-containing complex binding"/>
    <property type="evidence" value="ECO:0007669"/>
    <property type="project" value="InterPro"/>
</dbReference>
<evidence type="ECO:0000313" key="12">
    <source>
        <dbReference type="Proteomes" id="UP000183794"/>
    </source>
</evidence>
<feature type="domain" description="Ancillary SecYEG translocon subunit/Cell division coordinator CpoB TPR" evidence="10">
    <location>
        <begin position="15"/>
        <end position="204"/>
    </location>
</feature>
<evidence type="ECO:0000259" key="10">
    <source>
        <dbReference type="Pfam" id="PF09976"/>
    </source>
</evidence>
<dbReference type="Gene3D" id="1.25.40.10">
    <property type="entry name" value="Tetratricopeptide repeat domain"/>
    <property type="match status" value="1"/>
</dbReference>
<evidence type="ECO:0000256" key="3">
    <source>
        <dbReference type="ARBA" id="ARBA00022692"/>
    </source>
</evidence>
<dbReference type="InterPro" id="IPR011990">
    <property type="entry name" value="TPR-like_helical_dom_sf"/>
</dbReference>
<evidence type="ECO:0000313" key="11">
    <source>
        <dbReference type="EMBL" id="SGY84315.1"/>
    </source>
</evidence>
<dbReference type="PIRSF" id="PIRSF006170">
    <property type="entry name" value="YfgM"/>
    <property type="match status" value="1"/>
</dbReference>
<organism evidence="11 12">
    <name type="scientific">Moritella viscosa</name>
    <dbReference type="NCBI Taxonomy" id="80854"/>
    <lineage>
        <taxon>Bacteria</taxon>
        <taxon>Pseudomonadati</taxon>
        <taxon>Pseudomonadota</taxon>
        <taxon>Gammaproteobacteria</taxon>
        <taxon>Alteromonadales</taxon>
        <taxon>Moritellaceae</taxon>
        <taxon>Moritella</taxon>
    </lineage>
</organism>
<keyword evidence="6" id="KW-0143">Chaperone</keyword>
<dbReference type="GO" id="GO:0005886">
    <property type="term" value="C:plasma membrane"/>
    <property type="evidence" value="ECO:0007669"/>
    <property type="project" value="UniProtKB-SubCell"/>
</dbReference>
<comment type="subcellular location">
    <subcellularLocation>
        <location evidence="1">Cell membrane</location>
        <topology evidence="1">Single-pass type II membrane protein</topology>
    </subcellularLocation>
</comment>
<proteinExistence type="inferred from homology"/>